<dbReference type="PANTHER" id="PTHR33713:SF6">
    <property type="entry name" value="ANTITOXIN YEFM"/>
    <property type="match status" value="1"/>
</dbReference>
<evidence type="ECO:0000256" key="1">
    <source>
        <dbReference type="ARBA" id="ARBA00009981"/>
    </source>
</evidence>
<dbReference type="PANTHER" id="PTHR33713">
    <property type="entry name" value="ANTITOXIN YAFN-RELATED"/>
    <property type="match status" value="1"/>
</dbReference>
<dbReference type="STRING" id="1123071.SAMN02745181_0635"/>
<dbReference type="RefSeq" id="WP_143158030.1">
    <property type="nucleotide sequence ID" value="NZ_FQYR01000002.1"/>
</dbReference>
<dbReference type="AlphaFoldDB" id="A0A1M6D3Q1"/>
<dbReference type="InterPro" id="IPR051405">
    <property type="entry name" value="phD/YefM_antitoxin"/>
</dbReference>
<dbReference type="Gene3D" id="1.10.1220.170">
    <property type="match status" value="1"/>
</dbReference>
<evidence type="ECO:0000313" key="3">
    <source>
        <dbReference type="EMBL" id="SHI67751.1"/>
    </source>
</evidence>
<dbReference type="InParanoid" id="A0A1M6D3Q1"/>
<dbReference type="NCBIfam" id="TIGR01552">
    <property type="entry name" value="phd_fam"/>
    <property type="match status" value="1"/>
</dbReference>
<dbReference type="SUPFAM" id="SSF143120">
    <property type="entry name" value="YefM-like"/>
    <property type="match status" value="1"/>
</dbReference>
<comment type="similarity">
    <text evidence="1 2">Belongs to the phD/YefM antitoxin family.</text>
</comment>
<dbReference type="Proteomes" id="UP000184510">
    <property type="component" value="Unassembled WGS sequence"/>
</dbReference>
<dbReference type="InterPro" id="IPR036165">
    <property type="entry name" value="YefM-like_sf"/>
</dbReference>
<comment type="function">
    <text evidence="2">Antitoxin component of a type II toxin-antitoxin (TA) system.</text>
</comment>
<dbReference type="Pfam" id="PF02604">
    <property type="entry name" value="PhdYeFM_antitox"/>
    <property type="match status" value="1"/>
</dbReference>
<protein>
    <recommendedName>
        <fullName evidence="2">Antitoxin</fullName>
    </recommendedName>
</protein>
<dbReference type="InterPro" id="IPR006442">
    <property type="entry name" value="Antitoxin_Phd/YefM"/>
</dbReference>
<keyword evidence="4" id="KW-1185">Reference proteome</keyword>
<proteinExistence type="inferred from homology"/>
<name>A0A1M6D3Q1_9BACT</name>
<evidence type="ECO:0000256" key="2">
    <source>
        <dbReference type="RuleBase" id="RU362080"/>
    </source>
</evidence>
<evidence type="ECO:0000313" key="4">
    <source>
        <dbReference type="Proteomes" id="UP000184510"/>
    </source>
</evidence>
<dbReference type="EMBL" id="FQYR01000002">
    <property type="protein sequence ID" value="SHI67751.1"/>
    <property type="molecule type" value="Genomic_DNA"/>
</dbReference>
<sequence>MKTVNYTEARNGLARLMKDAEQDRDVIAITRNGHASVVVMLQEEYDSMMETLHLLSTPANAKRIQQGLADYEESKIQEHELCD</sequence>
<dbReference type="Gene3D" id="3.40.1620.10">
    <property type="entry name" value="YefM-like domain"/>
    <property type="match status" value="1"/>
</dbReference>
<reference evidence="3 4" key="1">
    <citation type="submission" date="2016-11" db="EMBL/GenBank/DDBJ databases">
        <authorList>
            <person name="Jaros S."/>
            <person name="Januszkiewicz K."/>
            <person name="Wedrychowicz H."/>
        </authorList>
    </citation>
    <scope>NUCLEOTIDE SEQUENCE [LARGE SCALE GENOMIC DNA]</scope>
    <source>
        <strain evidence="3 4">DSM 18772</strain>
    </source>
</reference>
<organism evidence="3 4">
    <name type="scientific">Rubritalea squalenifaciens DSM 18772</name>
    <dbReference type="NCBI Taxonomy" id="1123071"/>
    <lineage>
        <taxon>Bacteria</taxon>
        <taxon>Pseudomonadati</taxon>
        <taxon>Verrucomicrobiota</taxon>
        <taxon>Verrucomicrobiia</taxon>
        <taxon>Verrucomicrobiales</taxon>
        <taxon>Rubritaleaceae</taxon>
        <taxon>Rubritalea</taxon>
    </lineage>
</organism>
<gene>
    <name evidence="3" type="ORF">SAMN02745181_0635</name>
</gene>
<dbReference type="OrthoDB" id="6427at2"/>
<accession>A0A1M6D3Q1</accession>